<dbReference type="InterPro" id="IPR001714">
    <property type="entry name" value="Pept_M24_MAP"/>
</dbReference>
<dbReference type="GO" id="GO:0046872">
    <property type="term" value="F:metal ion binding"/>
    <property type="evidence" value="ECO:0007669"/>
    <property type="project" value="UniProtKB-UniRule"/>
</dbReference>
<dbReference type="HAMAP" id="MF_01974">
    <property type="entry name" value="MetAP_1"/>
    <property type="match status" value="1"/>
</dbReference>
<evidence type="ECO:0000256" key="6">
    <source>
        <dbReference type="HAMAP-Rule" id="MF_01974"/>
    </source>
</evidence>
<evidence type="ECO:0000256" key="5">
    <source>
        <dbReference type="ARBA" id="ARBA00022801"/>
    </source>
</evidence>
<comment type="subunit">
    <text evidence="6">Monomer.</text>
</comment>
<dbReference type="EC" id="3.4.11.18" evidence="6 7"/>
<dbReference type="KEGG" id="vbh:CMV30_05310"/>
<feature type="binding site" evidence="6">
    <location>
        <position position="83"/>
    </location>
    <ligand>
        <name>substrate</name>
    </ligand>
</feature>
<evidence type="ECO:0000256" key="3">
    <source>
        <dbReference type="ARBA" id="ARBA00022670"/>
    </source>
</evidence>
<dbReference type="InterPro" id="IPR036005">
    <property type="entry name" value="Creatinase/aminopeptidase-like"/>
</dbReference>
<dbReference type="Pfam" id="PF00557">
    <property type="entry name" value="Peptidase_M24"/>
    <property type="match status" value="1"/>
</dbReference>
<dbReference type="CDD" id="cd01086">
    <property type="entry name" value="MetAP1"/>
    <property type="match status" value="1"/>
</dbReference>
<proteinExistence type="inferred from homology"/>
<dbReference type="PANTHER" id="PTHR43330">
    <property type="entry name" value="METHIONINE AMINOPEPTIDASE"/>
    <property type="match status" value="1"/>
</dbReference>
<dbReference type="Proteomes" id="UP000217265">
    <property type="component" value="Chromosome"/>
</dbReference>
<dbReference type="PANTHER" id="PTHR43330:SF27">
    <property type="entry name" value="METHIONINE AMINOPEPTIDASE"/>
    <property type="match status" value="1"/>
</dbReference>
<comment type="function">
    <text evidence="1 6">Removes the N-terminal methionine from nascent proteins. The N-terminal methionine is often cleaved when the second residue in the primary sequence is small and uncharged (Met-Ala-, Cys, Gly, Pro, Ser, Thr, or Val). Requires deformylation of the N(alpha)-formylated initiator methionine before it can be hydrolyzed.</text>
</comment>
<keyword evidence="5 6" id="KW-0378">Hydrolase</keyword>
<dbReference type="InterPro" id="IPR002467">
    <property type="entry name" value="Pept_M24A_MAP1"/>
</dbReference>
<dbReference type="PROSITE" id="PS00680">
    <property type="entry name" value="MAP_1"/>
    <property type="match status" value="1"/>
</dbReference>
<comment type="catalytic activity">
    <reaction evidence="6 7">
        <text>Release of N-terminal amino acids, preferentially methionine, from peptides and arylamides.</text>
        <dbReference type="EC" id="3.4.11.18"/>
    </reaction>
</comment>
<feature type="binding site" evidence="6">
    <location>
        <position position="239"/>
    </location>
    <ligand>
        <name>a divalent metal cation</name>
        <dbReference type="ChEBI" id="CHEBI:60240"/>
        <label>2</label>
        <note>catalytic</note>
    </ligand>
</feature>
<organism evidence="9 10">
    <name type="scientific">Nibricoccus aquaticus</name>
    <dbReference type="NCBI Taxonomy" id="2576891"/>
    <lineage>
        <taxon>Bacteria</taxon>
        <taxon>Pseudomonadati</taxon>
        <taxon>Verrucomicrobiota</taxon>
        <taxon>Opitutia</taxon>
        <taxon>Opitutales</taxon>
        <taxon>Opitutaceae</taxon>
        <taxon>Nibricoccus</taxon>
    </lineage>
</organism>
<dbReference type="RefSeq" id="WP_096055047.1">
    <property type="nucleotide sequence ID" value="NZ_CP023344.1"/>
</dbReference>
<gene>
    <name evidence="6 9" type="primary">map</name>
    <name evidence="9" type="ORF">CMV30_05310</name>
</gene>
<keyword evidence="3 6" id="KW-0645">Protease</keyword>
<dbReference type="GO" id="GO:0005829">
    <property type="term" value="C:cytosol"/>
    <property type="evidence" value="ECO:0007669"/>
    <property type="project" value="TreeGrafter"/>
</dbReference>
<comment type="similarity">
    <text evidence="6">Belongs to the peptidase M24A family. Methionine aminopeptidase type 1 subfamily.</text>
</comment>
<evidence type="ECO:0000259" key="8">
    <source>
        <dbReference type="Pfam" id="PF00557"/>
    </source>
</evidence>
<feature type="binding site" evidence="6">
    <location>
        <position position="101"/>
    </location>
    <ligand>
        <name>a divalent metal cation</name>
        <dbReference type="ChEBI" id="CHEBI:60240"/>
        <label>1</label>
    </ligand>
</feature>
<accession>A0A290Q421</accession>
<sequence length="272" mass="29365">MIPIKNKEGIIRMREACAVAASVLDLLKTKVQPGISTYDLDQAARHMIEQYGARSACYGYKLGPRHPAYPSYTCISVNDEVVHGIGSLKRILKDGDIVSLDVVVHYNGYIGDNAFTMPVGSVSPRIEELLRVSREALDLGIQQATVGNRIGDISHAVQTHVEKHGFSVVRDMVGHGVGVSMHEDPQIPNFGRRNSGDKIKPGMTLAIEPMVNLGGYKTKTLGDGWTVVTADGSPSAHFEHTVLTTDKGPEILTIPRPLSTLSTAPTQSSAAR</sequence>
<dbReference type="GO" id="GO:0006508">
    <property type="term" value="P:proteolysis"/>
    <property type="evidence" value="ECO:0007669"/>
    <property type="project" value="UniProtKB-KW"/>
</dbReference>
<dbReference type="GO" id="GO:0070006">
    <property type="term" value="F:metalloaminopeptidase activity"/>
    <property type="evidence" value="ECO:0007669"/>
    <property type="project" value="UniProtKB-UniRule"/>
</dbReference>
<feature type="binding site" evidence="6">
    <location>
        <position position="175"/>
    </location>
    <ligand>
        <name>a divalent metal cation</name>
        <dbReference type="ChEBI" id="CHEBI:60240"/>
        <label>2</label>
        <note>catalytic</note>
    </ligand>
</feature>
<evidence type="ECO:0000256" key="1">
    <source>
        <dbReference type="ARBA" id="ARBA00002521"/>
    </source>
</evidence>
<feature type="binding site" evidence="6">
    <location>
        <position position="182"/>
    </location>
    <ligand>
        <name>substrate</name>
    </ligand>
</feature>
<feature type="domain" description="Peptidase M24" evidence="8">
    <location>
        <begin position="12"/>
        <end position="246"/>
    </location>
</feature>
<evidence type="ECO:0000256" key="7">
    <source>
        <dbReference type="RuleBase" id="RU003653"/>
    </source>
</evidence>
<dbReference type="PRINTS" id="PR00599">
    <property type="entry name" value="MAPEPTIDASE"/>
</dbReference>
<reference evidence="9 10" key="1">
    <citation type="submission" date="2017-09" db="EMBL/GenBank/DDBJ databases">
        <title>Complete genome sequence of Verrucomicrobial strain HZ-65, isolated from freshwater.</title>
        <authorList>
            <person name="Choi A."/>
        </authorList>
    </citation>
    <scope>NUCLEOTIDE SEQUENCE [LARGE SCALE GENOMIC DNA]</scope>
    <source>
        <strain evidence="9 10">HZ-65</strain>
    </source>
</reference>
<dbReference type="Gene3D" id="3.90.230.10">
    <property type="entry name" value="Creatinase/methionine aminopeptidase superfamily"/>
    <property type="match status" value="1"/>
</dbReference>
<dbReference type="InterPro" id="IPR000994">
    <property type="entry name" value="Pept_M24"/>
</dbReference>
<dbReference type="SUPFAM" id="SSF55920">
    <property type="entry name" value="Creatinase/aminopeptidase"/>
    <property type="match status" value="1"/>
</dbReference>
<evidence type="ECO:0000256" key="4">
    <source>
        <dbReference type="ARBA" id="ARBA00022723"/>
    </source>
</evidence>
<dbReference type="OrthoDB" id="9802055at2"/>
<evidence type="ECO:0000313" key="9">
    <source>
        <dbReference type="EMBL" id="ATC63415.1"/>
    </source>
</evidence>
<dbReference type="EMBL" id="CP023344">
    <property type="protein sequence ID" value="ATC63415.1"/>
    <property type="molecule type" value="Genomic_DNA"/>
</dbReference>
<dbReference type="GO" id="GO:0004239">
    <property type="term" value="F:initiator methionyl aminopeptidase activity"/>
    <property type="evidence" value="ECO:0007669"/>
    <property type="project" value="UniProtKB-UniRule"/>
</dbReference>
<evidence type="ECO:0000256" key="2">
    <source>
        <dbReference type="ARBA" id="ARBA00022438"/>
    </source>
</evidence>
<keyword evidence="2 6" id="KW-0031">Aminopeptidase</keyword>
<dbReference type="AlphaFoldDB" id="A0A290Q421"/>
<evidence type="ECO:0000313" key="10">
    <source>
        <dbReference type="Proteomes" id="UP000217265"/>
    </source>
</evidence>
<feature type="binding site" evidence="6">
    <location>
        <position position="208"/>
    </location>
    <ligand>
        <name>a divalent metal cation</name>
        <dbReference type="ChEBI" id="CHEBI:60240"/>
        <label>2</label>
        <note>catalytic</note>
    </ligand>
</feature>
<feature type="binding site" evidence="6">
    <location>
        <position position="112"/>
    </location>
    <ligand>
        <name>a divalent metal cation</name>
        <dbReference type="ChEBI" id="CHEBI:60240"/>
        <label>1</label>
    </ligand>
</feature>
<keyword evidence="10" id="KW-1185">Reference proteome</keyword>
<protein>
    <recommendedName>
        <fullName evidence="6 7">Methionine aminopeptidase</fullName>
        <shortName evidence="6">MAP</shortName>
        <shortName evidence="6">MetAP</shortName>
        <ecNumber evidence="6 7">3.4.11.18</ecNumber>
    </recommendedName>
    <alternativeName>
        <fullName evidence="6">Peptidase M</fullName>
    </alternativeName>
</protein>
<feature type="binding site" evidence="6">
    <location>
        <position position="112"/>
    </location>
    <ligand>
        <name>a divalent metal cation</name>
        <dbReference type="ChEBI" id="CHEBI:60240"/>
        <label>2</label>
        <note>catalytic</note>
    </ligand>
</feature>
<keyword evidence="4 6" id="KW-0479">Metal-binding</keyword>
<dbReference type="NCBIfam" id="TIGR00500">
    <property type="entry name" value="met_pdase_I"/>
    <property type="match status" value="1"/>
</dbReference>
<feature type="binding site" evidence="6">
    <location>
        <position position="239"/>
    </location>
    <ligand>
        <name>a divalent metal cation</name>
        <dbReference type="ChEBI" id="CHEBI:60240"/>
        <label>1</label>
    </ligand>
</feature>
<name>A0A290Q421_9BACT</name>
<comment type="cofactor">
    <cofactor evidence="6">
        <name>Co(2+)</name>
        <dbReference type="ChEBI" id="CHEBI:48828"/>
    </cofactor>
    <cofactor evidence="6">
        <name>Zn(2+)</name>
        <dbReference type="ChEBI" id="CHEBI:29105"/>
    </cofactor>
    <cofactor evidence="6">
        <name>Mn(2+)</name>
        <dbReference type="ChEBI" id="CHEBI:29035"/>
    </cofactor>
    <cofactor evidence="6">
        <name>Fe(2+)</name>
        <dbReference type="ChEBI" id="CHEBI:29033"/>
    </cofactor>
    <text evidence="6">Binds 2 divalent metal cations per subunit. Has a high-affinity and a low affinity metal-binding site. The true nature of the physiological cofactor is under debate. The enzyme is active with cobalt, zinc, manganese or divalent iron ions. Most likely, methionine aminopeptidases function as mononuclear Fe(2+)-metalloproteases under physiological conditions, and the catalytically relevant metal-binding site has been assigned to the histidine-containing high-affinity site.</text>
</comment>